<dbReference type="InterPro" id="IPR020845">
    <property type="entry name" value="AMP-binding_CS"/>
</dbReference>
<keyword evidence="22" id="KW-1185">Reference proteome</keyword>
<evidence type="ECO:0000256" key="5">
    <source>
        <dbReference type="ARBA" id="ARBA00022448"/>
    </source>
</evidence>
<dbReference type="STRING" id="336722.F9X8Q8"/>
<keyword evidence="15" id="KW-0576">Peroxisome</keyword>
<comment type="catalytic activity">
    <reaction evidence="16">
        <text>a very long-chain fatty acid + ATP + CoA = a very long-chain fatty acyl-CoA + AMP + diphosphate</text>
        <dbReference type="Rhea" id="RHEA:54536"/>
        <dbReference type="ChEBI" id="CHEBI:30616"/>
        <dbReference type="ChEBI" id="CHEBI:33019"/>
        <dbReference type="ChEBI" id="CHEBI:57287"/>
        <dbReference type="ChEBI" id="CHEBI:58950"/>
        <dbReference type="ChEBI" id="CHEBI:138261"/>
        <dbReference type="ChEBI" id="CHEBI:456215"/>
    </reaction>
</comment>
<dbReference type="InterPro" id="IPR000873">
    <property type="entry name" value="AMP-dep_synth/lig_dom"/>
</dbReference>
<dbReference type="Gene3D" id="3.30.300.30">
    <property type="match status" value="1"/>
</dbReference>
<evidence type="ECO:0000256" key="4">
    <source>
        <dbReference type="ARBA" id="ARBA00006432"/>
    </source>
</evidence>
<keyword evidence="11" id="KW-0067">ATP-binding</keyword>
<evidence type="ECO:0000256" key="2">
    <source>
        <dbReference type="ARBA" id="ARBA00004585"/>
    </source>
</evidence>
<dbReference type="InterPro" id="IPR045851">
    <property type="entry name" value="AMP-bd_C_sf"/>
</dbReference>
<evidence type="ECO:0000256" key="9">
    <source>
        <dbReference type="ARBA" id="ARBA00022692"/>
    </source>
</evidence>
<evidence type="ECO:0000256" key="1">
    <source>
        <dbReference type="ARBA" id="ARBA00004502"/>
    </source>
</evidence>
<evidence type="ECO:0000256" key="18">
    <source>
        <dbReference type="ARBA" id="ARBA00068795"/>
    </source>
</evidence>
<dbReference type="GO" id="GO:0005324">
    <property type="term" value="F:long-chain fatty acid transmembrane transporter activity"/>
    <property type="evidence" value="ECO:0007669"/>
    <property type="project" value="TreeGrafter"/>
</dbReference>
<evidence type="ECO:0000256" key="13">
    <source>
        <dbReference type="ARBA" id="ARBA00023055"/>
    </source>
</evidence>
<dbReference type="GO" id="GO:0005811">
    <property type="term" value="C:lipid droplet"/>
    <property type="evidence" value="ECO:0007669"/>
    <property type="project" value="UniProtKB-SubCell"/>
</dbReference>
<sequence>MAFATGAAIAGATAAAAYLDAKYHISKDLGSIRDERRVMKLAQELAQKNKRSIWYAFEEQALLRKDEPCLWFRNDIHDPPTEYTWIQTYNNCLRWSQFLLDNGVQSGELVGTYLQNSPEFMFNMMGSWAIGAAPALINYNLGGDGLIHCLKVGKSRVLIVDEDSDCQERIRAVQSKIEELGMRIIILDAATKAEILGKEPKRPENVFRDGVTGEFPIFLFYTSGTTGFPKACAFPTQRSYGLGKSRQRTTGVGPGGTWYDCMPLYHGTGCTIAVGCMVSGVRLAIGRKFSVSRFWHDIHDSEANSFVYVGETARYLLAAPPSPLDKDHKLKAMFGNGMRPDVWLKFQERFNIPCVNEFFNSTEGMFGLLNVCRGPFHAAHVGHHGALLRRRYHNIYIPVEIDHENGDSIWRDPKTGFAKRKPYEEGGEILVACQSERDFTGYWDNPEATAKRFERDVFKKGDLYYRTGDALRRDKDGRWYFMDRLGDTFRWKSENVSTAQVAEVLGDFPGLVEANVYGVELPGYDGRAGCAAVYIRPEERKNFDYAGLLQHARQRLPHYAVPVFLRVIQSPTPMHNNKQNKVPLRKEGVDLKKIAEGDAGKEDIVLWKAPGESTYKPFLERDWDSVVGGKVPQISLSNASQVGYQESRAFQKSWGAVSEESTHGFCLTPSSNQPFVPPTATFKIR</sequence>
<dbReference type="PROSITE" id="PS00455">
    <property type="entry name" value="AMP_BINDING"/>
    <property type="match status" value="1"/>
</dbReference>
<evidence type="ECO:0000256" key="15">
    <source>
        <dbReference type="ARBA" id="ARBA00023140"/>
    </source>
</evidence>
<evidence type="ECO:0000256" key="7">
    <source>
        <dbReference type="ARBA" id="ARBA00022598"/>
    </source>
</evidence>
<keyword evidence="5" id="KW-0813">Transport</keyword>
<dbReference type="FunFam" id="3.40.50.12780:FF:000019">
    <property type="entry name" value="Long-chain fatty acid transporter"/>
    <property type="match status" value="1"/>
</dbReference>
<evidence type="ECO:0000313" key="22">
    <source>
        <dbReference type="Proteomes" id="UP000008062"/>
    </source>
</evidence>
<comment type="subcellular location">
    <subcellularLocation>
        <location evidence="3">Cell membrane</location>
        <topology evidence="3">Multi-pass membrane protein</topology>
    </subcellularLocation>
    <subcellularLocation>
        <location evidence="1">Lipid droplet</location>
    </subcellularLocation>
    <subcellularLocation>
        <location evidence="2">Peroxisome membrane</location>
        <topology evidence="2">Multi-pass membrane protein</topology>
    </subcellularLocation>
</comment>
<keyword evidence="14" id="KW-0472">Membrane</keyword>
<keyword evidence="9" id="KW-0812">Transmembrane</keyword>
<comment type="similarity">
    <text evidence="4">Belongs to the ATP-dependent AMP-binding enzyme family.</text>
</comment>
<keyword evidence="7" id="KW-0436">Ligase</keyword>
<reference evidence="21 22" key="1">
    <citation type="journal article" date="2011" name="PLoS Genet.">
        <title>Finished genome of the fungal wheat pathogen Mycosphaerella graminicola reveals dispensome structure, chromosome plasticity, and stealth pathogenesis.</title>
        <authorList>
            <person name="Goodwin S.B."/>
            <person name="Ben M'barek S."/>
            <person name="Dhillon B."/>
            <person name="Wittenberg A.H.J."/>
            <person name="Crane C.F."/>
            <person name="Hane J.K."/>
            <person name="Foster A.J."/>
            <person name="Van der Lee T.A.J."/>
            <person name="Grimwood J."/>
            <person name="Aerts A."/>
            <person name="Antoniw J."/>
            <person name="Bailey A."/>
            <person name="Bluhm B."/>
            <person name="Bowler J."/>
            <person name="Bristow J."/>
            <person name="van der Burgt A."/>
            <person name="Canto-Canche B."/>
            <person name="Churchill A.C.L."/>
            <person name="Conde-Ferraez L."/>
            <person name="Cools H.J."/>
            <person name="Coutinho P.M."/>
            <person name="Csukai M."/>
            <person name="Dehal P."/>
            <person name="De Wit P."/>
            <person name="Donzelli B."/>
            <person name="van de Geest H.C."/>
            <person name="van Ham R.C.H.J."/>
            <person name="Hammond-Kosack K.E."/>
            <person name="Henrissat B."/>
            <person name="Kilian A."/>
            <person name="Kobayashi A.K."/>
            <person name="Koopmann E."/>
            <person name="Kourmpetis Y."/>
            <person name="Kuzniar A."/>
            <person name="Lindquist E."/>
            <person name="Lombard V."/>
            <person name="Maliepaard C."/>
            <person name="Martins N."/>
            <person name="Mehrabi R."/>
            <person name="Nap J.P.H."/>
            <person name="Ponomarenko A."/>
            <person name="Rudd J.J."/>
            <person name="Salamov A."/>
            <person name="Schmutz J."/>
            <person name="Schouten H.J."/>
            <person name="Shapiro H."/>
            <person name="Stergiopoulos I."/>
            <person name="Torriani S.F.F."/>
            <person name="Tu H."/>
            <person name="de Vries R.P."/>
            <person name="Waalwijk C."/>
            <person name="Ware S.B."/>
            <person name="Wiebenga A."/>
            <person name="Zwiers L.-H."/>
            <person name="Oliver R.P."/>
            <person name="Grigoriev I.V."/>
            <person name="Kema G.H.J."/>
        </authorList>
    </citation>
    <scope>NUCLEOTIDE SEQUENCE [LARGE SCALE GENOMIC DNA]</scope>
    <source>
        <strain evidence="22">CBS 115943 / IPO323</strain>
    </source>
</reference>
<evidence type="ECO:0000313" key="21">
    <source>
        <dbReference type="EMBL" id="EGP88538.1"/>
    </source>
</evidence>
<evidence type="ECO:0000256" key="12">
    <source>
        <dbReference type="ARBA" id="ARBA00022989"/>
    </source>
</evidence>
<keyword evidence="13" id="KW-0445">Lipid transport</keyword>
<evidence type="ECO:0000256" key="19">
    <source>
        <dbReference type="ARBA" id="ARBA00078285"/>
    </source>
</evidence>
<comment type="function">
    <text evidence="17">Acyl-CoA synthetase required for both the import of long chain fatty acids (LCFAs) (C14-C18) and the activation very long chain fatty acids (VLCFAs) (C20-C26) by esterification of the fatty acids into metabolically active CoA-thioesters for subsequent degradation or incorporation into phospholipids. The transport and fatty acyl-CoA synthetase activities are genetically separable and are thus independent activities. Esterifies VLCFAs in the peroxisome matrix. The VLCFAs are actively transported into peroxisomes by a PXA1-PXA2 heterodimeric transporter in the peroxisomal membrane.</text>
</comment>
<dbReference type="GeneID" id="13397168"/>
<evidence type="ECO:0000256" key="14">
    <source>
        <dbReference type="ARBA" id="ARBA00023136"/>
    </source>
</evidence>
<dbReference type="SUPFAM" id="SSF56801">
    <property type="entry name" value="Acetyl-CoA synthetase-like"/>
    <property type="match status" value="1"/>
</dbReference>
<proteinExistence type="inferred from homology"/>
<protein>
    <recommendedName>
        <fullName evidence="18">Very long-chain fatty acid transport protein</fullName>
    </recommendedName>
    <alternativeName>
        <fullName evidence="19">Very-long-chain acyl-CoA synthetase</fullName>
    </alternativeName>
</protein>
<evidence type="ECO:0000256" key="10">
    <source>
        <dbReference type="ARBA" id="ARBA00022741"/>
    </source>
</evidence>
<keyword evidence="10" id="KW-0547">Nucleotide-binding</keyword>
<dbReference type="Pfam" id="PF00501">
    <property type="entry name" value="AMP-binding"/>
    <property type="match status" value="1"/>
</dbReference>
<dbReference type="EMBL" id="CM001199">
    <property type="protein sequence ID" value="EGP88538.1"/>
    <property type="molecule type" value="Genomic_DNA"/>
</dbReference>
<organism evidence="21 22">
    <name type="scientific">Zymoseptoria tritici (strain CBS 115943 / IPO323)</name>
    <name type="common">Speckled leaf blotch fungus</name>
    <name type="synonym">Septoria tritici</name>
    <dbReference type="NCBI Taxonomy" id="336722"/>
    <lineage>
        <taxon>Eukaryota</taxon>
        <taxon>Fungi</taxon>
        <taxon>Dikarya</taxon>
        <taxon>Ascomycota</taxon>
        <taxon>Pezizomycotina</taxon>
        <taxon>Dothideomycetes</taxon>
        <taxon>Dothideomycetidae</taxon>
        <taxon>Mycosphaerellales</taxon>
        <taxon>Mycosphaerellaceae</taxon>
        <taxon>Zymoseptoria</taxon>
    </lineage>
</organism>
<dbReference type="FunFam" id="3.30.300.30:FF:000020">
    <property type="entry name" value="Long-chain fatty acid transporter"/>
    <property type="match status" value="1"/>
</dbReference>
<dbReference type="Gene3D" id="3.40.50.12780">
    <property type="entry name" value="N-terminal domain of ligase-like"/>
    <property type="match status" value="1"/>
</dbReference>
<feature type="domain" description="AMP-dependent synthetase/ligase" evidence="20">
    <location>
        <begin position="57"/>
        <end position="370"/>
    </location>
</feature>
<dbReference type="Proteomes" id="UP000008062">
    <property type="component" value="Chromosome 4"/>
</dbReference>
<evidence type="ECO:0000256" key="8">
    <source>
        <dbReference type="ARBA" id="ARBA00022677"/>
    </source>
</evidence>
<dbReference type="GO" id="GO:0005778">
    <property type="term" value="C:peroxisomal membrane"/>
    <property type="evidence" value="ECO:0007669"/>
    <property type="project" value="UniProtKB-SubCell"/>
</dbReference>
<dbReference type="eggNOG" id="KOG1179">
    <property type="taxonomic scope" value="Eukaryota"/>
</dbReference>
<dbReference type="InterPro" id="IPR042099">
    <property type="entry name" value="ANL_N_sf"/>
</dbReference>
<keyword evidence="6" id="KW-1003">Cell membrane</keyword>
<dbReference type="PANTHER" id="PTHR43107:SF6">
    <property type="entry name" value="ACYL-COA SYNTHETASE FAMILY PROTEIN (CEFD1), PUTATIVE (AFU_ORTHOLOGUE AFUA_6G03630)-RELATED"/>
    <property type="match status" value="1"/>
</dbReference>
<keyword evidence="8" id="KW-0551">Lipid droplet</keyword>
<evidence type="ECO:0000256" key="6">
    <source>
        <dbReference type="ARBA" id="ARBA00022475"/>
    </source>
</evidence>
<evidence type="ECO:0000256" key="16">
    <source>
        <dbReference type="ARBA" id="ARBA00051585"/>
    </source>
</evidence>
<evidence type="ECO:0000259" key="20">
    <source>
        <dbReference type="Pfam" id="PF00501"/>
    </source>
</evidence>
<keyword evidence="12" id="KW-1133">Transmembrane helix</keyword>
<evidence type="ECO:0000256" key="11">
    <source>
        <dbReference type="ARBA" id="ARBA00022840"/>
    </source>
</evidence>
<accession>F9X8Q8</accession>
<dbReference type="OrthoDB" id="196650at2759"/>
<dbReference type="GO" id="GO:0005524">
    <property type="term" value="F:ATP binding"/>
    <property type="evidence" value="ECO:0007669"/>
    <property type="project" value="UniProtKB-KW"/>
</dbReference>
<dbReference type="PANTHER" id="PTHR43107">
    <property type="entry name" value="LONG-CHAIN FATTY ACID TRANSPORT PROTEIN"/>
    <property type="match status" value="1"/>
</dbReference>
<dbReference type="RefSeq" id="XP_003853562.1">
    <property type="nucleotide sequence ID" value="XM_003853514.1"/>
</dbReference>
<name>F9X8Q8_ZYMTI</name>
<dbReference type="GO" id="GO:0044539">
    <property type="term" value="P:long-chain fatty acid import into cell"/>
    <property type="evidence" value="ECO:0007669"/>
    <property type="project" value="TreeGrafter"/>
</dbReference>
<dbReference type="InParanoid" id="F9X8Q8"/>
<evidence type="ECO:0000256" key="17">
    <source>
        <dbReference type="ARBA" id="ARBA00060276"/>
    </source>
</evidence>
<gene>
    <name evidence="21" type="ORF">MYCGRDRAFT_108964</name>
</gene>
<dbReference type="AlphaFoldDB" id="F9X8Q8"/>
<dbReference type="OMA" id="HHGLIMR"/>
<dbReference type="HOGENOM" id="CLU_000022_46_3_1"/>
<dbReference type="KEGG" id="ztr:MYCGRDRAFT_108964"/>
<dbReference type="GO" id="GO:0009898">
    <property type="term" value="C:cytoplasmic side of plasma membrane"/>
    <property type="evidence" value="ECO:0007669"/>
    <property type="project" value="TreeGrafter"/>
</dbReference>
<dbReference type="GO" id="GO:0004467">
    <property type="term" value="F:long-chain fatty acid-CoA ligase activity"/>
    <property type="evidence" value="ECO:0007669"/>
    <property type="project" value="TreeGrafter"/>
</dbReference>
<evidence type="ECO:0000256" key="3">
    <source>
        <dbReference type="ARBA" id="ARBA00004651"/>
    </source>
</evidence>